<reference evidence="1 2" key="1">
    <citation type="submission" date="2020-08" db="EMBL/GenBank/DDBJ databases">
        <title>Genomic Encyclopedia of Type Strains, Phase IV (KMG-IV): sequencing the most valuable type-strain genomes for metagenomic binning, comparative biology and taxonomic classification.</title>
        <authorList>
            <person name="Goeker M."/>
        </authorList>
    </citation>
    <scope>NUCLEOTIDE SEQUENCE [LARGE SCALE GENOMIC DNA]</scope>
    <source>
        <strain evidence="1 2">DSM 7465</strain>
    </source>
</reference>
<dbReference type="EMBL" id="JACHOV010000010">
    <property type="protein sequence ID" value="MBB4642328.1"/>
    <property type="molecule type" value="Genomic_DNA"/>
</dbReference>
<gene>
    <name evidence="1" type="ORF">HNQ99_002653</name>
</gene>
<comment type="caution">
    <text evidence="1">The sequence shown here is derived from an EMBL/GenBank/DDBJ whole genome shotgun (WGS) entry which is preliminary data.</text>
</comment>
<proteinExistence type="predicted"/>
<dbReference type="Proteomes" id="UP000575068">
    <property type="component" value="Unassembled WGS sequence"/>
</dbReference>
<name>A0A840HXT4_9SPHN</name>
<keyword evidence="2" id="KW-1185">Reference proteome</keyword>
<evidence type="ECO:0000313" key="2">
    <source>
        <dbReference type="Proteomes" id="UP000575068"/>
    </source>
</evidence>
<dbReference type="AlphaFoldDB" id="A0A840HXT4"/>
<evidence type="ECO:0000313" key="1">
    <source>
        <dbReference type="EMBL" id="MBB4642328.1"/>
    </source>
</evidence>
<protein>
    <submittedName>
        <fullName evidence="1">Uncharacterized protein</fullName>
    </submittedName>
</protein>
<sequence length="73" mass="8343">MPRHIRKPVRQKRQPMPERGYAILYRQGETNHCPACTRSNWTVGRQTSECAFCGCVLPLSTMAMVYGDMRVAV</sequence>
<accession>A0A840HXT4</accession>
<organism evidence="1 2">
    <name type="scientific">Rhizorhapis suberifaciens</name>
    <name type="common">corky root of lettuce</name>
    <dbReference type="NCBI Taxonomy" id="13656"/>
    <lineage>
        <taxon>Bacteria</taxon>
        <taxon>Pseudomonadati</taxon>
        <taxon>Pseudomonadota</taxon>
        <taxon>Alphaproteobacteria</taxon>
        <taxon>Sphingomonadales</taxon>
        <taxon>Sphingomonadaceae</taxon>
        <taxon>Rhizorhapis</taxon>
    </lineage>
</organism>